<evidence type="ECO:0000256" key="8">
    <source>
        <dbReference type="ARBA" id="ARBA00061496"/>
    </source>
</evidence>
<keyword evidence="9" id="KW-0808">Transferase</keyword>
<keyword evidence="3" id="KW-0378">Hydrolase</keyword>
<dbReference type="CDD" id="cd07529">
    <property type="entry name" value="HAD_AtGPP-like"/>
    <property type="match status" value="1"/>
</dbReference>
<dbReference type="NCBIfam" id="TIGR01509">
    <property type="entry name" value="HAD-SF-IA-v3"/>
    <property type="match status" value="1"/>
</dbReference>
<dbReference type="GO" id="GO:0016301">
    <property type="term" value="F:kinase activity"/>
    <property type="evidence" value="ECO:0007669"/>
    <property type="project" value="UniProtKB-KW"/>
</dbReference>
<evidence type="ECO:0000256" key="6">
    <source>
        <dbReference type="ARBA" id="ARBA00048354"/>
    </source>
</evidence>
<keyword evidence="10" id="KW-1185">Reference proteome</keyword>
<dbReference type="FunFam" id="3.40.50.1000:FF:000055">
    <property type="entry name" value="Haloacid dehalogenase-like hydrolase family protein"/>
    <property type="match status" value="1"/>
</dbReference>
<reference evidence="9 10" key="1">
    <citation type="journal article" date="2016" name="Sci. Rep.">
        <title>The Dendrobium catenatum Lindl. genome sequence provides insights into polysaccharide synthase, floral development and adaptive evolution.</title>
        <authorList>
            <person name="Zhang G.Q."/>
            <person name="Xu Q."/>
            <person name="Bian C."/>
            <person name="Tsai W.C."/>
            <person name="Yeh C.M."/>
            <person name="Liu K.W."/>
            <person name="Yoshida K."/>
            <person name="Zhang L.S."/>
            <person name="Chang S.B."/>
            <person name="Chen F."/>
            <person name="Shi Y."/>
            <person name="Su Y.Y."/>
            <person name="Zhang Y.Q."/>
            <person name="Chen L.J."/>
            <person name="Yin Y."/>
            <person name="Lin M."/>
            <person name="Huang H."/>
            <person name="Deng H."/>
            <person name="Wang Z.W."/>
            <person name="Zhu S.L."/>
            <person name="Zhao X."/>
            <person name="Deng C."/>
            <person name="Niu S.C."/>
            <person name="Huang J."/>
            <person name="Wang M."/>
            <person name="Liu G.H."/>
            <person name="Yang H.J."/>
            <person name="Xiao X.J."/>
            <person name="Hsiao Y.Y."/>
            <person name="Wu W.L."/>
            <person name="Chen Y.Y."/>
            <person name="Mitsuda N."/>
            <person name="Ohme-Takagi M."/>
            <person name="Luo Y.B."/>
            <person name="Van de Peer Y."/>
            <person name="Liu Z.J."/>
        </authorList>
    </citation>
    <scope>NUCLEOTIDE SEQUENCE [LARGE SCALE GENOMIC DNA]</scope>
    <source>
        <tissue evidence="9">The whole plant</tissue>
    </source>
</reference>
<sequence>MGFRLAGGSSCLRAFPHSPVSAKVSACRLSRFSLHIERPRSADLPMAKDEAAMASGKPGITHVIFDMDGLLLDTEPFYTVVQEKILERFGKTFDWSLKAKMMGKKAIESARIFVEECGLTGILTPEAFLEEREGMLQELFPTCQLLPGVKRLISHLHANQIPMCVATGSYKRHFDLKTQRHGEIFSAMHHIVMGDDPDVKQGKPSPDIFLVAANRFETRVDPAEVLVFEDAPAGVAAAKNAGMSVVMVPDPRLDASHHKKADQVLTSLLDFDPGQWALPPFPDEI</sequence>
<dbReference type="PANTHER" id="PTHR18901:SF38">
    <property type="entry name" value="PSEUDOURIDINE-5'-PHOSPHATASE"/>
    <property type="match status" value="1"/>
</dbReference>
<dbReference type="STRING" id="906689.A0A2I0W0C9"/>
<keyword evidence="4" id="KW-0460">Magnesium</keyword>
<name>A0A2I0W0C9_9ASPA</name>
<protein>
    <recommendedName>
        <fullName evidence="5">glycerol-1-phosphatase</fullName>
        <ecNumber evidence="5">3.1.3.21</ecNumber>
    </recommendedName>
</protein>
<dbReference type="InterPro" id="IPR023214">
    <property type="entry name" value="HAD_sf"/>
</dbReference>
<keyword evidence="9" id="KW-0418">Kinase</keyword>
<evidence type="ECO:0000256" key="7">
    <source>
        <dbReference type="ARBA" id="ARBA00049369"/>
    </source>
</evidence>
<dbReference type="InterPro" id="IPR006439">
    <property type="entry name" value="HAD-SF_hydro_IA"/>
</dbReference>
<evidence type="ECO:0000256" key="4">
    <source>
        <dbReference type="ARBA" id="ARBA00022842"/>
    </source>
</evidence>
<evidence type="ECO:0000256" key="2">
    <source>
        <dbReference type="ARBA" id="ARBA00022723"/>
    </source>
</evidence>
<dbReference type="SFLD" id="SFLDS00003">
    <property type="entry name" value="Haloacid_Dehalogenase"/>
    <property type="match status" value="1"/>
</dbReference>
<comment type="cofactor">
    <cofactor evidence="1">
        <name>Mg(2+)</name>
        <dbReference type="ChEBI" id="CHEBI:18420"/>
    </cofactor>
</comment>
<dbReference type="Proteomes" id="UP000233837">
    <property type="component" value="Unassembled WGS sequence"/>
</dbReference>
<dbReference type="AlphaFoldDB" id="A0A2I0W0C9"/>
<evidence type="ECO:0000256" key="3">
    <source>
        <dbReference type="ARBA" id="ARBA00022801"/>
    </source>
</evidence>
<evidence type="ECO:0000313" key="9">
    <source>
        <dbReference type="EMBL" id="PKU69098.1"/>
    </source>
</evidence>
<dbReference type="GO" id="GO:0043136">
    <property type="term" value="F:sn-glycerol 3-phosphatase activity"/>
    <property type="evidence" value="ECO:0007669"/>
    <property type="project" value="TreeGrafter"/>
</dbReference>
<dbReference type="Gene3D" id="1.10.150.240">
    <property type="entry name" value="Putative phosphatase, domain 2"/>
    <property type="match status" value="1"/>
</dbReference>
<dbReference type="InterPro" id="IPR045228">
    <property type="entry name" value="Gpp1/Gpp2-like"/>
</dbReference>
<comment type="similarity">
    <text evidence="8">Belongs to the HAD-like hydrolase superfamily. DOG/GPP family.</text>
</comment>
<evidence type="ECO:0000256" key="5">
    <source>
        <dbReference type="ARBA" id="ARBA00038981"/>
    </source>
</evidence>
<dbReference type="OrthoDB" id="40579at2759"/>
<dbReference type="GO" id="GO:0006114">
    <property type="term" value="P:glycerol biosynthetic process"/>
    <property type="evidence" value="ECO:0007669"/>
    <property type="project" value="TreeGrafter"/>
</dbReference>
<accession>A0A2I0W0C9</accession>
<gene>
    <name evidence="9" type="ORF">MA16_Dca002368</name>
</gene>
<dbReference type="EC" id="3.1.3.21" evidence="5"/>
<reference evidence="9 10" key="2">
    <citation type="journal article" date="2017" name="Nature">
        <title>The Apostasia genome and the evolution of orchids.</title>
        <authorList>
            <person name="Zhang G.Q."/>
            <person name="Liu K.W."/>
            <person name="Li Z."/>
            <person name="Lohaus R."/>
            <person name="Hsiao Y.Y."/>
            <person name="Niu S.C."/>
            <person name="Wang J.Y."/>
            <person name="Lin Y.C."/>
            <person name="Xu Q."/>
            <person name="Chen L.J."/>
            <person name="Yoshida K."/>
            <person name="Fujiwara S."/>
            <person name="Wang Z.W."/>
            <person name="Zhang Y.Q."/>
            <person name="Mitsuda N."/>
            <person name="Wang M."/>
            <person name="Liu G.H."/>
            <person name="Pecoraro L."/>
            <person name="Huang H.X."/>
            <person name="Xiao X.J."/>
            <person name="Lin M."/>
            <person name="Wu X.Y."/>
            <person name="Wu W.L."/>
            <person name="Chen Y.Y."/>
            <person name="Chang S.B."/>
            <person name="Sakamoto S."/>
            <person name="Ohme-Takagi M."/>
            <person name="Yagi M."/>
            <person name="Zeng S.J."/>
            <person name="Shen C.Y."/>
            <person name="Yeh C.M."/>
            <person name="Luo Y.B."/>
            <person name="Tsai W.C."/>
            <person name="Van de Peer Y."/>
            <person name="Liu Z.J."/>
        </authorList>
    </citation>
    <scope>NUCLEOTIDE SEQUENCE [LARGE SCALE GENOMIC DNA]</scope>
    <source>
        <tissue evidence="9">The whole plant</tissue>
    </source>
</reference>
<comment type="catalytic activity">
    <reaction evidence="6">
        <text>sn-glycerol 3-phosphate + H2O = glycerol + phosphate</text>
        <dbReference type="Rhea" id="RHEA:66372"/>
        <dbReference type="ChEBI" id="CHEBI:15377"/>
        <dbReference type="ChEBI" id="CHEBI:17754"/>
        <dbReference type="ChEBI" id="CHEBI:43474"/>
        <dbReference type="ChEBI" id="CHEBI:57597"/>
        <dbReference type="EC" id="3.1.3.21"/>
    </reaction>
</comment>
<evidence type="ECO:0000313" key="10">
    <source>
        <dbReference type="Proteomes" id="UP000233837"/>
    </source>
</evidence>
<organism evidence="9 10">
    <name type="scientific">Dendrobium catenatum</name>
    <dbReference type="NCBI Taxonomy" id="906689"/>
    <lineage>
        <taxon>Eukaryota</taxon>
        <taxon>Viridiplantae</taxon>
        <taxon>Streptophyta</taxon>
        <taxon>Embryophyta</taxon>
        <taxon>Tracheophyta</taxon>
        <taxon>Spermatophyta</taxon>
        <taxon>Magnoliopsida</taxon>
        <taxon>Liliopsida</taxon>
        <taxon>Asparagales</taxon>
        <taxon>Orchidaceae</taxon>
        <taxon>Epidendroideae</taxon>
        <taxon>Malaxideae</taxon>
        <taxon>Dendrobiinae</taxon>
        <taxon>Dendrobium</taxon>
    </lineage>
</organism>
<dbReference type="InterPro" id="IPR036412">
    <property type="entry name" value="HAD-like_sf"/>
</dbReference>
<comment type="catalytic activity">
    <reaction evidence="7">
        <text>sn-glycerol 1-phosphate + H2O = glycerol + phosphate</text>
        <dbReference type="Rhea" id="RHEA:46084"/>
        <dbReference type="ChEBI" id="CHEBI:15377"/>
        <dbReference type="ChEBI" id="CHEBI:17754"/>
        <dbReference type="ChEBI" id="CHEBI:43474"/>
        <dbReference type="ChEBI" id="CHEBI:57685"/>
        <dbReference type="EC" id="3.1.3.21"/>
    </reaction>
</comment>
<dbReference type="PANTHER" id="PTHR18901">
    <property type="entry name" value="2-DEOXYGLUCOSE-6-PHOSPHATE PHOSPHATASE 2"/>
    <property type="match status" value="1"/>
</dbReference>
<dbReference type="SFLD" id="SFLDG01135">
    <property type="entry name" value="C1.5.6:_HAD__Beta-PGM__Phospha"/>
    <property type="match status" value="1"/>
</dbReference>
<dbReference type="FunFam" id="1.10.150.240:FF:000001">
    <property type="entry name" value="Haloacid dehalogenase-like hydrolase domain"/>
    <property type="match status" value="1"/>
</dbReference>
<dbReference type="GO" id="GO:0046872">
    <property type="term" value="F:metal ion binding"/>
    <property type="evidence" value="ECO:0007669"/>
    <property type="project" value="UniProtKB-KW"/>
</dbReference>
<evidence type="ECO:0000256" key="1">
    <source>
        <dbReference type="ARBA" id="ARBA00001946"/>
    </source>
</evidence>
<dbReference type="InterPro" id="IPR023198">
    <property type="entry name" value="PGP-like_dom2"/>
</dbReference>
<dbReference type="SFLD" id="SFLDG01129">
    <property type="entry name" value="C1.5:_HAD__Beta-PGM__Phosphata"/>
    <property type="match status" value="1"/>
</dbReference>
<keyword evidence="2" id="KW-0479">Metal-binding</keyword>
<proteinExistence type="inferred from homology"/>
<dbReference type="SUPFAM" id="SSF56784">
    <property type="entry name" value="HAD-like"/>
    <property type="match status" value="1"/>
</dbReference>
<dbReference type="Pfam" id="PF00702">
    <property type="entry name" value="Hydrolase"/>
    <property type="match status" value="1"/>
</dbReference>
<dbReference type="EMBL" id="KZ503041">
    <property type="protein sequence ID" value="PKU69098.1"/>
    <property type="molecule type" value="Genomic_DNA"/>
</dbReference>
<dbReference type="Gene3D" id="3.40.50.1000">
    <property type="entry name" value="HAD superfamily/HAD-like"/>
    <property type="match status" value="1"/>
</dbReference>